<evidence type="ECO:0000313" key="4">
    <source>
        <dbReference type="Proteomes" id="UP000263900"/>
    </source>
</evidence>
<dbReference type="RefSeq" id="WP_119050326.1">
    <property type="nucleotide sequence ID" value="NZ_CP032157.1"/>
</dbReference>
<proteinExistence type="predicted"/>
<dbReference type="KEGG" id="pseg:D3H65_10825"/>
<feature type="compositionally biased region" description="Basic and acidic residues" evidence="1">
    <location>
        <begin position="77"/>
        <end position="88"/>
    </location>
</feature>
<accession>A0A3B7MM99</accession>
<sequence length="166" mass="17913">MKSKLAAIVLAGIAIMGTAATIIVNADFKGEWTFNEKKSKLSEGRFRMNAQKIKVTADGDAIVIERTSNTPNGESRTSSEKITTDGKPSESTVFGNNKKVSTAAWSASGEELTINSTTNFERDGNTIEIKSVEIWKLLEGGKALSIDATSTSPRGETKNTFVYDKN</sequence>
<feature type="signal peptide" evidence="2">
    <location>
        <begin position="1"/>
        <end position="19"/>
    </location>
</feature>
<feature type="compositionally biased region" description="Polar residues" evidence="1">
    <location>
        <begin position="66"/>
        <end position="76"/>
    </location>
</feature>
<name>A0A3B7MM99_9BACT</name>
<dbReference type="EMBL" id="CP032157">
    <property type="protein sequence ID" value="AXY74439.1"/>
    <property type="molecule type" value="Genomic_DNA"/>
</dbReference>
<gene>
    <name evidence="3" type="ORF">D3H65_10825</name>
</gene>
<dbReference type="AlphaFoldDB" id="A0A3B7MM99"/>
<feature type="chain" id="PRO_5017621407" description="Lipocalin-like domain-containing protein" evidence="2">
    <location>
        <begin position="20"/>
        <end position="166"/>
    </location>
</feature>
<keyword evidence="2" id="KW-0732">Signal</keyword>
<organism evidence="3 4">
    <name type="scientific">Paraflavitalea soli</name>
    <dbReference type="NCBI Taxonomy" id="2315862"/>
    <lineage>
        <taxon>Bacteria</taxon>
        <taxon>Pseudomonadati</taxon>
        <taxon>Bacteroidota</taxon>
        <taxon>Chitinophagia</taxon>
        <taxon>Chitinophagales</taxon>
        <taxon>Chitinophagaceae</taxon>
        <taxon>Paraflavitalea</taxon>
    </lineage>
</organism>
<reference evidence="3 4" key="1">
    <citation type="submission" date="2018-09" db="EMBL/GenBank/DDBJ databases">
        <title>Genome sequencing of strain 6GH32-13.</title>
        <authorList>
            <person name="Weon H.-Y."/>
            <person name="Heo J."/>
            <person name="Kwon S.-W."/>
        </authorList>
    </citation>
    <scope>NUCLEOTIDE SEQUENCE [LARGE SCALE GENOMIC DNA]</scope>
    <source>
        <strain evidence="3 4">5GH32-13</strain>
    </source>
</reference>
<evidence type="ECO:0000256" key="2">
    <source>
        <dbReference type="SAM" id="SignalP"/>
    </source>
</evidence>
<keyword evidence="4" id="KW-1185">Reference proteome</keyword>
<evidence type="ECO:0008006" key="5">
    <source>
        <dbReference type="Google" id="ProtNLM"/>
    </source>
</evidence>
<evidence type="ECO:0000256" key="1">
    <source>
        <dbReference type="SAM" id="MobiDB-lite"/>
    </source>
</evidence>
<dbReference type="OrthoDB" id="799853at2"/>
<dbReference type="Proteomes" id="UP000263900">
    <property type="component" value="Chromosome"/>
</dbReference>
<evidence type="ECO:0000313" key="3">
    <source>
        <dbReference type="EMBL" id="AXY74439.1"/>
    </source>
</evidence>
<feature type="region of interest" description="Disordered" evidence="1">
    <location>
        <begin position="66"/>
        <end position="95"/>
    </location>
</feature>
<protein>
    <recommendedName>
        <fullName evidence="5">Lipocalin-like domain-containing protein</fullName>
    </recommendedName>
</protein>